<feature type="transmembrane region" description="Helical" evidence="1">
    <location>
        <begin position="12"/>
        <end position="28"/>
    </location>
</feature>
<keyword evidence="1" id="KW-0472">Membrane</keyword>
<dbReference type="PANTHER" id="PTHR40465:SF1">
    <property type="entry name" value="DUF6534 DOMAIN-CONTAINING PROTEIN"/>
    <property type="match status" value="1"/>
</dbReference>
<evidence type="ECO:0000256" key="1">
    <source>
        <dbReference type="SAM" id="Phobius"/>
    </source>
</evidence>
<feature type="domain" description="DUF6534" evidence="2">
    <location>
        <begin position="147"/>
        <end position="233"/>
    </location>
</feature>
<feature type="transmembrane region" description="Helical" evidence="1">
    <location>
        <begin position="209"/>
        <end position="228"/>
    </location>
</feature>
<evidence type="ECO:0000313" key="4">
    <source>
        <dbReference type="Proteomes" id="UP000092993"/>
    </source>
</evidence>
<sequence>MSLSLFNKDNTFGAAFVGFGASSVALGIDHFTRALSPACGLWSLLIKPSLVTLLYFYVVTNWGDEFILLDAAVWSLIIQVTLGAIVGAIVKTCFAVRVWRFSNNNLVMTGLIDIAAFVFTVRAFQIRMLTQVADLKVIGSLSLGLGVATDVVTAASLCYFLRKLRTGYSRDDSLINSLTLYAINTGVITSAISLCTLICYDLMPDNFVFMGLYFILSKLYANSFMATLNTRKSVRGRGTDGEHTTMPTFLMVEQVTKKEVHIDPDISTGSAMELGIRQEVSLARQSIGPGPTYYAQAW</sequence>
<dbReference type="PANTHER" id="PTHR40465">
    <property type="entry name" value="CHROMOSOME 1, WHOLE GENOME SHOTGUN SEQUENCE"/>
    <property type="match status" value="1"/>
</dbReference>
<dbReference type="Pfam" id="PF20152">
    <property type="entry name" value="DUF6534"/>
    <property type="match status" value="1"/>
</dbReference>
<dbReference type="OrthoDB" id="3190888at2759"/>
<dbReference type="OMA" id="LRASMTW"/>
<keyword evidence="1" id="KW-0812">Transmembrane</keyword>
<feature type="transmembrane region" description="Helical" evidence="1">
    <location>
        <begin position="181"/>
        <end position="203"/>
    </location>
</feature>
<feature type="transmembrane region" description="Helical" evidence="1">
    <location>
        <begin position="40"/>
        <end position="59"/>
    </location>
</feature>
<protein>
    <recommendedName>
        <fullName evidence="2">DUF6534 domain-containing protein</fullName>
    </recommendedName>
</protein>
<proteinExistence type="predicted"/>
<keyword evidence="1" id="KW-1133">Transmembrane helix</keyword>
<organism evidence="3 4">
    <name type="scientific">Grifola frondosa</name>
    <name type="common">Maitake</name>
    <name type="synonym">Polyporus frondosus</name>
    <dbReference type="NCBI Taxonomy" id="5627"/>
    <lineage>
        <taxon>Eukaryota</taxon>
        <taxon>Fungi</taxon>
        <taxon>Dikarya</taxon>
        <taxon>Basidiomycota</taxon>
        <taxon>Agaricomycotina</taxon>
        <taxon>Agaricomycetes</taxon>
        <taxon>Polyporales</taxon>
        <taxon>Grifolaceae</taxon>
        <taxon>Grifola</taxon>
    </lineage>
</organism>
<comment type="caution">
    <text evidence="3">The sequence shown here is derived from an EMBL/GenBank/DDBJ whole genome shotgun (WGS) entry which is preliminary data.</text>
</comment>
<dbReference type="AlphaFoldDB" id="A0A1C7MC96"/>
<keyword evidence="4" id="KW-1185">Reference proteome</keyword>
<gene>
    <name evidence="3" type="ORF">A0H81_05980</name>
</gene>
<reference evidence="3 4" key="1">
    <citation type="submission" date="2016-03" db="EMBL/GenBank/DDBJ databases">
        <title>Whole genome sequencing of Grifola frondosa 9006-11.</title>
        <authorList>
            <person name="Min B."/>
            <person name="Park H."/>
            <person name="Kim J.-G."/>
            <person name="Cho H."/>
            <person name="Oh Y.-L."/>
            <person name="Kong W.-S."/>
            <person name="Choi I.-G."/>
        </authorList>
    </citation>
    <scope>NUCLEOTIDE SEQUENCE [LARGE SCALE GENOMIC DNA]</scope>
    <source>
        <strain evidence="3 4">9006-11</strain>
    </source>
</reference>
<feature type="transmembrane region" description="Helical" evidence="1">
    <location>
        <begin position="137"/>
        <end position="161"/>
    </location>
</feature>
<dbReference type="Proteomes" id="UP000092993">
    <property type="component" value="Unassembled WGS sequence"/>
</dbReference>
<evidence type="ECO:0000259" key="2">
    <source>
        <dbReference type="Pfam" id="PF20152"/>
    </source>
</evidence>
<dbReference type="EMBL" id="LUGG01000006">
    <property type="protein sequence ID" value="OBZ73986.1"/>
    <property type="molecule type" value="Genomic_DNA"/>
</dbReference>
<feature type="transmembrane region" description="Helical" evidence="1">
    <location>
        <begin position="106"/>
        <end position="125"/>
    </location>
</feature>
<name>A0A1C7MC96_GRIFR</name>
<accession>A0A1C7MC96</accession>
<evidence type="ECO:0000313" key="3">
    <source>
        <dbReference type="EMBL" id="OBZ73986.1"/>
    </source>
</evidence>
<dbReference type="InterPro" id="IPR045339">
    <property type="entry name" value="DUF6534"/>
</dbReference>
<feature type="transmembrane region" description="Helical" evidence="1">
    <location>
        <begin position="71"/>
        <end position="94"/>
    </location>
</feature>